<proteinExistence type="predicted"/>
<dbReference type="GO" id="GO:0009100">
    <property type="term" value="P:glycoprotein metabolic process"/>
    <property type="evidence" value="ECO:0007669"/>
    <property type="project" value="UniProtKB-ARBA"/>
</dbReference>
<dbReference type="Gene3D" id="3.40.50.720">
    <property type="entry name" value="NAD(P)-binding Rossmann-like Domain"/>
    <property type="match status" value="1"/>
</dbReference>
<organism evidence="2 3">
    <name type="scientific">Paraclostridium benzoelyticum</name>
    <dbReference type="NCBI Taxonomy" id="1629550"/>
    <lineage>
        <taxon>Bacteria</taxon>
        <taxon>Bacillati</taxon>
        <taxon>Bacillota</taxon>
        <taxon>Clostridia</taxon>
        <taxon>Peptostreptococcales</taxon>
        <taxon>Peptostreptococcaceae</taxon>
        <taxon>Paraclostridium</taxon>
    </lineage>
</organism>
<dbReference type="InterPro" id="IPR052942">
    <property type="entry name" value="LPS_cholinephosphotransferase"/>
</dbReference>
<keyword evidence="3" id="KW-1185">Reference proteome</keyword>
<dbReference type="AlphaFoldDB" id="A0A0M3DCE4"/>
<evidence type="ECO:0000313" key="3">
    <source>
        <dbReference type="Proteomes" id="UP000034407"/>
    </source>
</evidence>
<dbReference type="EMBL" id="LBBT01000366">
    <property type="protein sequence ID" value="KKX99795.1"/>
    <property type="molecule type" value="Genomic_DNA"/>
</dbReference>
<evidence type="ECO:0000313" key="2">
    <source>
        <dbReference type="EMBL" id="KKX99795.1"/>
    </source>
</evidence>
<dbReference type="InterPro" id="IPR007074">
    <property type="entry name" value="LicD/FKTN/FKRP_NTP_transf"/>
</dbReference>
<dbReference type="RefSeq" id="WP_046824442.1">
    <property type="nucleotide sequence ID" value="NZ_LBBT01000366.1"/>
</dbReference>
<evidence type="ECO:0000259" key="1">
    <source>
        <dbReference type="Pfam" id="PF04991"/>
    </source>
</evidence>
<accession>A0A0M3DCE4</accession>
<dbReference type="Proteomes" id="UP000034407">
    <property type="component" value="Unassembled WGS sequence"/>
</dbReference>
<dbReference type="PANTHER" id="PTHR43404:SF2">
    <property type="entry name" value="LIPOPOLYSACCHARIDE CHOLINEPHOSPHOTRANSFERASE LICD"/>
    <property type="match status" value="1"/>
</dbReference>
<dbReference type="PATRIC" id="fig|1629550.3.peg.3106"/>
<dbReference type="OrthoDB" id="9786100at2"/>
<dbReference type="PANTHER" id="PTHR43404">
    <property type="entry name" value="LIPOPOLYSACCHARIDE CHOLINEPHOSPHOTRANSFERASE LICD"/>
    <property type="match status" value="1"/>
</dbReference>
<dbReference type="Pfam" id="PF04991">
    <property type="entry name" value="LicD"/>
    <property type="match status" value="1"/>
</dbReference>
<name>A0A0M3DCE4_9FIRM</name>
<reference evidence="2 3" key="1">
    <citation type="submission" date="2015-04" db="EMBL/GenBank/DDBJ databases">
        <title>Microcin producing Clostridium sp. JC272T.</title>
        <authorList>
            <person name="Jyothsna T."/>
            <person name="Sasikala C."/>
            <person name="Ramana C."/>
        </authorList>
    </citation>
    <scope>NUCLEOTIDE SEQUENCE [LARGE SCALE GENOMIC DNA]</scope>
    <source>
        <strain evidence="2 3">JC272</strain>
    </source>
</reference>
<protein>
    <recommendedName>
        <fullName evidence="1">LicD/FKTN/FKRP nucleotidyltransferase domain-containing protein</fullName>
    </recommendedName>
</protein>
<sequence>MDKNFLNSEVRDDYLVTSHTKKLWAVQLNLLKKFKEVCEKNNLKFYLTYGSLLGAIRHNGYIPWDDDIDITMPREDYDKLKEIAAKEFEDPYFYQTQENELDFFGGGFSRLRDSRTTGYENIHFGHQFNAGIWIDITAIDKVPNSYFSRKLQSKMVRFYQQIMFAKIYSRDNDYFLDISSFKMKLLKKIANRLTHKEICFRLNKWCSIAKNKKNKNVGILTQYGCYEKELYKAEWFIGVKYKIFENIKVPIPIGYDEFLKKIFGDDYANLPPLEERKPHHNGYYNSEKSYRDINKEIELRFTNIFRNVNQKQVVIFGAGEMLDAYMSRYGKQFKPSFLVDNDCKKWGTKKYGINIKSPDELLKNGQKLHIIICSIYFPEISRQLSNMGIKDYYVYSKKREWILERLPELEEYEVEKV</sequence>
<gene>
    <name evidence="2" type="ORF">VN21_17715</name>
</gene>
<comment type="caution">
    <text evidence="2">The sequence shown here is derived from an EMBL/GenBank/DDBJ whole genome shotgun (WGS) entry which is preliminary data.</text>
</comment>
<feature type="domain" description="LicD/FKTN/FKRP nucleotidyltransferase" evidence="1">
    <location>
        <begin position="38"/>
        <end position="264"/>
    </location>
</feature>